<evidence type="ECO:0000259" key="1">
    <source>
        <dbReference type="PROSITE" id="PS51186"/>
    </source>
</evidence>
<evidence type="ECO:0000313" key="2">
    <source>
        <dbReference type="EMBL" id="MBB3876054.1"/>
    </source>
</evidence>
<dbReference type="EMBL" id="JACIDB010000004">
    <property type="protein sequence ID" value="MBB3876054.1"/>
    <property type="molecule type" value="Genomic_DNA"/>
</dbReference>
<comment type="caution">
    <text evidence="2">The sequence shown here is derived from an EMBL/GenBank/DDBJ whole genome shotgun (WGS) entry which is preliminary data.</text>
</comment>
<dbReference type="Proteomes" id="UP000528945">
    <property type="component" value="Unassembled WGS sequence"/>
</dbReference>
<dbReference type="Gene3D" id="3.40.630.30">
    <property type="match status" value="1"/>
</dbReference>
<proteinExistence type="predicted"/>
<protein>
    <submittedName>
        <fullName evidence="2">RimJ/RimL family protein N-acetyltransferase</fullName>
    </submittedName>
</protein>
<sequence length="178" mass="20249">MIETERLILRPWRDADREPFAAMGRDPDVMRHLDGVVDRAASDAAVDRQIANQAEDGCCFWAVEQRDDGAFLGFCGIRRGGHENTPVRGVWEIGWRLRRDAWGQGYAREAARACIDWAFATTPADRVCAWTVPANRASWGLMLRLGMTHRSEFDFDHPRFAKGHPLCRHLVYAIDRPA</sequence>
<dbReference type="PANTHER" id="PTHR43792">
    <property type="entry name" value="GNAT FAMILY, PUTATIVE (AFU_ORTHOLOGUE AFUA_3G00765)-RELATED-RELATED"/>
    <property type="match status" value="1"/>
</dbReference>
<dbReference type="PROSITE" id="PS51186">
    <property type="entry name" value="GNAT"/>
    <property type="match status" value="1"/>
</dbReference>
<dbReference type="Pfam" id="PF13302">
    <property type="entry name" value="Acetyltransf_3"/>
    <property type="match status" value="1"/>
</dbReference>
<feature type="domain" description="N-acetyltransferase" evidence="1">
    <location>
        <begin position="7"/>
        <end position="177"/>
    </location>
</feature>
<accession>A0AAW3TTW1</accession>
<dbReference type="GO" id="GO:0016747">
    <property type="term" value="F:acyltransferase activity, transferring groups other than amino-acyl groups"/>
    <property type="evidence" value="ECO:0007669"/>
    <property type="project" value="InterPro"/>
</dbReference>
<dbReference type="SUPFAM" id="SSF55729">
    <property type="entry name" value="Acyl-CoA N-acyltransferases (Nat)"/>
    <property type="match status" value="1"/>
</dbReference>
<dbReference type="InterPro" id="IPR016181">
    <property type="entry name" value="Acyl_CoA_acyltransferase"/>
</dbReference>
<gene>
    <name evidence="2" type="ORF">GGR47_002300</name>
</gene>
<dbReference type="InterPro" id="IPR000182">
    <property type="entry name" value="GNAT_dom"/>
</dbReference>
<dbReference type="RefSeq" id="WP_147034713.1">
    <property type="nucleotide sequence ID" value="NZ_JACIDB010000004.1"/>
</dbReference>
<dbReference type="InterPro" id="IPR051531">
    <property type="entry name" value="N-acetyltransferase"/>
</dbReference>
<organism evidence="2 3">
    <name type="scientific">Sphingomonas aquatilis</name>
    <dbReference type="NCBI Taxonomy" id="93063"/>
    <lineage>
        <taxon>Bacteria</taxon>
        <taxon>Pseudomonadati</taxon>
        <taxon>Pseudomonadota</taxon>
        <taxon>Alphaproteobacteria</taxon>
        <taxon>Sphingomonadales</taxon>
        <taxon>Sphingomonadaceae</taxon>
        <taxon>Sphingomonas</taxon>
    </lineage>
</organism>
<dbReference type="PANTHER" id="PTHR43792:SF1">
    <property type="entry name" value="N-ACETYLTRANSFERASE DOMAIN-CONTAINING PROTEIN"/>
    <property type="match status" value="1"/>
</dbReference>
<reference evidence="2 3" key="1">
    <citation type="submission" date="2020-08" db="EMBL/GenBank/DDBJ databases">
        <title>Genomic Encyclopedia of Type Strains, Phase IV (KMG-IV): sequencing the most valuable type-strain genomes for metagenomic binning, comparative biology and taxonomic classification.</title>
        <authorList>
            <person name="Goeker M."/>
        </authorList>
    </citation>
    <scope>NUCLEOTIDE SEQUENCE [LARGE SCALE GENOMIC DNA]</scope>
    <source>
        <strain evidence="2 3">DSM 15581</strain>
    </source>
</reference>
<evidence type="ECO:0000313" key="3">
    <source>
        <dbReference type="Proteomes" id="UP000528945"/>
    </source>
</evidence>
<name>A0AAW3TTW1_9SPHN</name>
<dbReference type="AlphaFoldDB" id="A0AAW3TTW1"/>
<keyword evidence="3" id="KW-1185">Reference proteome</keyword>